<feature type="transmembrane region" description="Helical" evidence="1">
    <location>
        <begin position="21"/>
        <end position="41"/>
    </location>
</feature>
<feature type="domain" description="Fe/B12 periplasmic-binding" evidence="2">
    <location>
        <begin position="138"/>
        <end position="413"/>
    </location>
</feature>
<dbReference type="Gene3D" id="3.40.50.1980">
    <property type="entry name" value="Nitrogenase molybdenum iron protein domain"/>
    <property type="match status" value="2"/>
</dbReference>
<dbReference type="PANTHER" id="PTHR30535">
    <property type="entry name" value="VITAMIN B12-BINDING PROTEIN"/>
    <property type="match status" value="1"/>
</dbReference>
<dbReference type="EMBL" id="UHJL01000002">
    <property type="protein sequence ID" value="SUQ24638.1"/>
    <property type="molecule type" value="Genomic_DNA"/>
</dbReference>
<gene>
    <name evidence="3" type="ORF">SAMN05661053_2046</name>
</gene>
<dbReference type="PROSITE" id="PS50983">
    <property type="entry name" value="FE_B12_PBP"/>
    <property type="match status" value="1"/>
</dbReference>
<keyword evidence="1" id="KW-0812">Transmembrane</keyword>
<evidence type="ECO:0000259" key="2">
    <source>
        <dbReference type="PROSITE" id="PS50983"/>
    </source>
</evidence>
<keyword evidence="1" id="KW-1133">Transmembrane helix</keyword>
<keyword evidence="1" id="KW-0472">Membrane</keyword>
<name>A0A380S7C0_FIBSU</name>
<protein>
    <submittedName>
        <fullName evidence="3">Iron complex transport system substrate-binding protein</fullName>
    </submittedName>
</protein>
<accession>A0A380S7C0</accession>
<sequence>MKIYDRMLKINKLRPFCHSFRGARFSFFAFTWICIVLIVTMTGCRDESNGSQGNLPKAQVMKCSEPVQFEPVVSDYFSIGKLCGTDVAVVRSVVGKDTLVHKYVMMDSASAALGTDLQRRGFPEDWCSAVVLRVPLNRVAALSTSQVGYMLRLGLRDKIVGVSDGQYIVDSVLYERAKNKSVASIGYDAGALEKLMALNLDLVLDFTTGGDYDNYEQIARTNLPLMLTSEWQENTPLAKLEWIKLYGILFGLRAQADSIFEQEKNKYETLKTLIASTDSLSSLVSRHSSEHCPRVLAGMSYGGVWHASGGKSFTANLVRDAGGCYVWASDTSRELTFSFEEVYALADSVDVWVNPSMFATADEILALEPRVKNIKAFREKKVFQNDGLKGPGAGNDFYEGAITRPAELLWNLTKCIKGSVPGVNSIDTSYKWYRNIYNF</sequence>
<dbReference type="InterPro" id="IPR002491">
    <property type="entry name" value="ABC_transptr_periplasmic_BD"/>
</dbReference>
<evidence type="ECO:0000313" key="3">
    <source>
        <dbReference type="EMBL" id="SUQ24638.1"/>
    </source>
</evidence>
<dbReference type="Pfam" id="PF01497">
    <property type="entry name" value="Peripla_BP_2"/>
    <property type="match status" value="1"/>
</dbReference>
<proteinExistence type="predicted"/>
<dbReference type="PANTHER" id="PTHR30535:SF34">
    <property type="entry name" value="MOLYBDATE-BINDING PROTEIN MOLA"/>
    <property type="match status" value="1"/>
</dbReference>
<reference evidence="3 4" key="1">
    <citation type="submission" date="2017-08" db="EMBL/GenBank/DDBJ databases">
        <authorList>
            <person name="de Groot N.N."/>
        </authorList>
    </citation>
    <scope>NUCLEOTIDE SEQUENCE [LARGE SCALE GENOMIC DNA]</scope>
    <source>
        <strain evidence="3 4">HM2</strain>
    </source>
</reference>
<organism evidence="3 4">
    <name type="scientific">Fibrobacter succinogenes</name>
    <name type="common">Bacteroides succinogenes</name>
    <dbReference type="NCBI Taxonomy" id="833"/>
    <lineage>
        <taxon>Bacteria</taxon>
        <taxon>Pseudomonadati</taxon>
        <taxon>Fibrobacterota</taxon>
        <taxon>Fibrobacteria</taxon>
        <taxon>Fibrobacterales</taxon>
        <taxon>Fibrobacteraceae</taxon>
        <taxon>Fibrobacter</taxon>
    </lineage>
</organism>
<evidence type="ECO:0000313" key="4">
    <source>
        <dbReference type="Proteomes" id="UP000255423"/>
    </source>
</evidence>
<dbReference type="GO" id="GO:0071281">
    <property type="term" value="P:cellular response to iron ion"/>
    <property type="evidence" value="ECO:0007669"/>
    <property type="project" value="TreeGrafter"/>
</dbReference>
<dbReference type="SUPFAM" id="SSF53807">
    <property type="entry name" value="Helical backbone' metal receptor"/>
    <property type="match status" value="1"/>
</dbReference>
<dbReference type="InterPro" id="IPR050902">
    <property type="entry name" value="ABC_Transporter_SBP"/>
</dbReference>
<dbReference type="AlphaFoldDB" id="A0A380S7C0"/>
<evidence type="ECO:0000256" key="1">
    <source>
        <dbReference type="SAM" id="Phobius"/>
    </source>
</evidence>
<dbReference type="Proteomes" id="UP000255423">
    <property type="component" value="Unassembled WGS sequence"/>
</dbReference>